<dbReference type="EMBL" id="FOQO01000014">
    <property type="protein sequence ID" value="SFJ79140.1"/>
    <property type="molecule type" value="Genomic_DNA"/>
</dbReference>
<name>A0A1I3U814_9SPHI</name>
<sequence>MKTLRLVLACGLLIGMASCGNPGQNRDSDGADSVFSDSVAHDTATWGGDTTPTTTDSLGSPSLP</sequence>
<keyword evidence="4" id="KW-1185">Reference proteome</keyword>
<evidence type="ECO:0000313" key="3">
    <source>
        <dbReference type="EMBL" id="SFJ79140.1"/>
    </source>
</evidence>
<evidence type="ECO:0000256" key="1">
    <source>
        <dbReference type="SAM" id="MobiDB-lite"/>
    </source>
</evidence>
<dbReference type="PROSITE" id="PS51257">
    <property type="entry name" value="PROKAR_LIPOPROTEIN"/>
    <property type="match status" value="1"/>
</dbReference>
<organism evidence="3 4">
    <name type="scientific">Parapedobacter indicus</name>
    <dbReference type="NCBI Taxonomy" id="1477437"/>
    <lineage>
        <taxon>Bacteria</taxon>
        <taxon>Pseudomonadati</taxon>
        <taxon>Bacteroidota</taxon>
        <taxon>Sphingobacteriia</taxon>
        <taxon>Sphingobacteriales</taxon>
        <taxon>Sphingobacteriaceae</taxon>
        <taxon>Parapedobacter</taxon>
    </lineage>
</organism>
<dbReference type="STRING" id="1477437.SAMN05444682_11442"/>
<dbReference type="Proteomes" id="UP000198670">
    <property type="component" value="Unassembled WGS sequence"/>
</dbReference>
<feature type="region of interest" description="Disordered" evidence="1">
    <location>
        <begin position="41"/>
        <end position="64"/>
    </location>
</feature>
<feature type="chain" id="PRO_5011464492" evidence="2">
    <location>
        <begin position="20"/>
        <end position="64"/>
    </location>
</feature>
<dbReference type="AlphaFoldDB" id="A0A1I3U814"/>
<feature type="signal peptide" evidence="2">
    <location>
        <begin position="1"/>
        <end position="19"/>
    </location>
</feature>
<gene>
    <name evidence="3" type="ORF">SAMN05444682_11442</name>
</gene>
<dbReference type="RefSeq" id="WP_143073004.1">
    <property type="nucleotide sequence ID" value="NZ_FOQO01000014.1"/>
</dbReference>
<keyword evidence="2" id="KW-0732">Signal</keyword>
<dbReference type="OrthoDB" id="9907918at2"/>
<reference evidence="3 4" key="1">
    <citation type="submission" date="2016-10" db="EMBL/GenBank/DDBJ databases">
        <authorList>
            <person name="de Groot N.N."/>
        </authorList>
    </citation>
    <scope>NUCLEOTIDE SEQUENCE [LARGE SCALE GENOMIC DNA]</scope>
    <source>
        <strain evidence="3 4">RK1</strain>
    </source>
</reference>
<accession>A0A1I3U814</accession>
<evidence type="ECO:0000256" key="2">
    <source>
        <dbReference type="SAM" id="SignalP"/>
    </source>
</evidence>
<evidence type="ECO:0000313" key="4">
    <source>
        <dbReference type="Proteomes" id="UP000198670"/>
    </source>
</evidence>
<feature type="compositionally biased region" description="Low complexity" evidence="1">
    <location>
        <begin position="42"/>
        <end position="64"/>
    </location>
</feature>
<proteinExistence type="predicted"/>
<protein>
    <submittedName>
        <fullName evidence="3">Uncharacterized protein</fullName>
    </submittedName>
</protein>